<feature type="compositionally biased region" description="Polar residues" evidence="1">
    <location>
        <begin position="11"/>
        <end position="22"/>
    </location>
</feature>
<protein>
    <submittedName>
        <fullName evidence="2">Uncharacterized protein</fullName>
    </submittedName>
</protein>
<dbReference type="Proteomes" id="UP000184267">
    <property type="component" value="Unassembled WGS sequence"/>
</dbReference>
<organism evidence="2 3">
    <name type="scientific">Trametes pubescens</name>
    <name type="common">White-rot fungus</name>
    <dbReference type="NCBI Taxonomy" id="154538"/>
    <lineage>
        <taxon>Eukaryota</taxon>
        <taxon>Fungi</taxon>
        <taxon>Dikarya</taxon>
        <taxon>Basidiomycota</taxon>
        <taxon>Agaricomycotina</taxon>
        <taxon>Agaricomycetes</taxon>
        <taxon>Polyporales</taxon>
        <taxon>Polyporaceae</taxon>
        <taxon>Trametes</taxon>
    </lineage>
</organism>
<sequence>MTAAGKHPAGSASTVRNISATSHEAHDRDTGSPVSRASKSTPGHVSDGATPVAPTSHTWDGTAHDRASEVGLEEATPAQIAQHALLGFAFTSLSDAGPVKVDFHSVNKCPVSTAKIHALVESFRDAGVQNWRNPMPILVSAGYVDLSTVTRAHIECANGPTLEWLPAAHGQTVECLDGRHRREALRLRLQALETRRNEKIPRNIEALQGLLDDIDALGADQMRWLVSLYDEGERPTNVFVFGCAEDAWLIILTDIIGDNEAVKNLL</sequence>
<comment type="caution">
    <text evidence="2">The sequence shown here is derived from an EMBL/GenBank/DDBJ whole genome shotgun (WGS) entry which is preliminary data.</text>
</comment>
<evidence type="ECO:0000313" key="2">
    <source>
        <dbReference type="EMBL" id="OJT02853.1"/>
    </source>
</evidence>
<dbReference type="OrthoDB" id="10359684at2759"/>
<gene>
    <name evidence="2" type="ORF">TRAPUB_6604</name>
</gene>
<reference evidence="2 3" key="1">
    <citation type="submission" date="2016-10" db="EMBL/GenBank/DDBJ databases">
        <title>Genome sequence of the basidiomycete white-rot fungus Trametes pubescens.</title>
        <authorList>
            <person name="Makela M.R."/>
            <person name="Granchi Z."/>
            <person name="Peng M."/>
            <person name="De Vries R.P."/>
            <person name="Grigoriev I."/>
            <person name="Riley R."/>
            <person name="Hilden K."/>
        </authorList>
    </citation>
    <scope>NUCLEOTIDE SEQUENCE [LARGE SCALE GENOMIC DNA]</scope>
    <source>
        <strain evidence="2 3">FBCC735</strain>
    </source>
</reference>
<evidence type="ECO:0000313" key="3">
    <source>
        <dbReference type="Proteomes" id="UP000184267"/>
    </source>
</evidence>
<accession>A0A1M2V5K4</accession>
<evidence type="ECO:0000256" key="1">
    <source>
        <dbReference type="SAM" id="MobiDB-lite"/>
    </source>
</evidence>
<name>A0A1M2V5K4_TRAPU</name>
<dbReference type="OMA" id="ECLDGRH"/>
<feature type="compositionally biased region" description="Polar residues" evidence="1">
    <location>
        <begin position="32"/>
        <end position="43"/>
    </location>
</feature>
<keyword evidence="3" id="KW-1185">Reference proteome</keyword>
<feature type="region of interest" description="Disordered" evidence="1">
    <location>
        <begin position="1"/>
        <end position="70"/>
    </location>
</feature>
<proteinExistence type="predicted"/>
<dbReference type="EMBL" id="MNAD01001648">
    <property type="protein sequence ID" value="OJT02853.1"/>
    <property type="molecule type" value="Genomic_DNA"/>
</dbReference>
<dbReference type="AlphaFoldDB" id="A0A1M2V5K4"/>